<feature type="non-terminal residue" evidence="2">
    <location>
        <position position="1"/>
    </location>
</feature>
<comment type="caution">
    <text evidence="2">The sequence shown here is derived from an EMBL/GenBank/DDBJ whole genome shotgun (WGS) entry which is preliminary data.</text>
</comment>
<accession>A0A9D1GJE3</accession>
<dbReference type="Proteomes" id="UP000886860">
    <property type="component" value="Unassembled WGS sequence"/>
</dbReference>
<dbReference type="AlphaFoldDB" id="A0A9D1GJE3"/>
<reference evidence="2" key="1">
    <citation type="submission" date="2020-10" db="EMBL/GenBank/DDBJ databases">
        <authorList>
            <person name="Gilroy R."/>
        </authorList>
    </citation>
    <scope>NUCLEOTIDE SEQUENCE</scope>
    <source>
        <strain evidence="2">CHK123-3438</strain>
    </source>
</reference>
<reference evidence="2" key="2">
    <citation type="journal article" date="2021" name="PeerJ">
        <title>Extensive microbial diversity within the chicken gut microbiome revealed by metagenomics and culture.</title>
        <authorList>
            <person name="Gilroy R."/>
            <person name="Ravi A."/>
            <person name="Getino M."/>
            <person name="Pursley I."/>
            <person name="Horton D.L."/>
            <person name="Alikhan N.F."/>
            <person name="Baker D."/>
            <person name="Gharbi K."/>
            <person name="Hall N."/>
            <person name="Watson M."/>
            <person name="Adriaenssens E.M."/>
            <person name="Foster-Nyarko E."/>
            <person name="Jarju S."/>
            <person name="Secka A."/>
            <person name="Antonio M."/>
            <person name="Oren A."/>
            <person name="Chaudhuri R.R."/>
            <person name="La Ragione R."/>
            <person name="Hildebrand F."/>
            <person name="Pallen M.J."/>
        </authorList>
    </citation>
    <scope>NUCLEOTIDE SEQUENCE</scope>
    <source>
        <strain evidence="2">CHK123-3438</strain>
    </source>
</reference>
<protein>
    <submittedName>
        <fullName evidence="2">Uncharacterized protein</fullName>
    </submittedName>
</protein>
<evidence type="ECO:0000313" key="3">
    <source>
        <dbReference type="Proteomes" id="UP000886860"/>
    </source>
</evidence>
<dbReference type="EMBL" id="DVKS01000157">
    <property type="protein sequence ID" value="HIT42245.1"/>
    <property type="molecule type" value="Genomic_DNA"/>
</dbReference>
<organism evidence="2 3">
    <name type="scientific">Candidatus Caccovicinus merdipullorum</name>
    <dbReference type="NCBI Taxonomy" id="2840724"/>
    <lineage>
        <taxon>Bacteria</taxon>
        <taxon>Bacillati</taxon>
        <taxon>Bacillota</taxon>
        <taxon>Clostridia</taxon>
        <taxon>Eubacteriales</taxon>
        <taxon>Candidatus Caccovicinus</taxon>
    </lineage>
</organism>
<sequence>FREIVKELGYVWENGAWRKTISEFTGSSLDRVAELGNKLLNAGFTVRFPDRESMEKAVDATYEPECTRWIKKASDGKLAIRWRGRNDTLYQAARKLPGAKYFEGAIIVPVERYSEIEDFAETMEFKISKKAAAEIELFRQKEQKFIKVTPNRVQDAPSDEERLKKQLEKSGVIEDLMDE</sequence>
<feature type="compositionally biased region" description="Basic and acidic residues" evidence="1">
    <location>
        <begin position="159"/>
        <end position="172"/>
    </location>
</feature>
<proteinExistence type="predicted"/>
<gene>
    <name evidence="2" type="ORF">IAB60_09165</name>
</gene>
<feature type="region of interest" description="Disordered" evidence="1">
    <location>
        <begin position="150"/>
        <end position="179"/>
    </location>
</feature>
<name>A0A9D1GJE3_9FIRM</name>
<evidence type="ECO:0000256" key="1">
    <source>
        <dbReference type="SAM" id="MobiDB-lite"/>
    </source>
</evidence>
<evidence type="ECO:0000313" key="2">
    <source>
        <dbReference type="EMBL" id="HIT42245.1"/>
    </source>
</evidence>